<dbReference type="AlphaFoldDB" id="A0A656YX99"/>
<sequence>MDSRKIVVVAVLGVLGLGLFSTFSARSSATATLSAGADATGFVDNIIYPYSDDLNNDRAGNLKYGQEVTWDAIDDTATGIDNGDLYLINLTDSDYAGELLVTLYMTNPDDVAAKYSYWNAQIDAYTLENTWDNLDNKDRLGDWSSDDENIMLSLSQGYVTWRVGRDSEDHLVDIVIEDGSCYTTDSTKTDSKYDPSFYITVQQA</sequence>
<name>A0A656YX99_9EURY</name>
<comment type="caution">
    <text evidence="1">The sequence shown here is derived from an EMBL/GenBank/DDBJ whole genome shotgun (WGS) entry which is preliminary data.</text>
</comment>
<protein>
    <submittedName>
        <fullName evidence="1">Uncharacterized protein</fullName>
    </submittedName>
</protein>
<reference evidence="1 2" key="1">
    <citation type="journal article" date="2016" name="Sci. Rep.">
        <title>Metabolic traits of an uncultured archaeal lineage -MSBL1- from brine pools of the Red Sea.</title>
        <authorList>
            <person name="Mwirichia R."/>
            <person name="Alam I."/>
            <person name="Rashid M."/>
            <person name="Vinu M."/>
            <person name="Ba-Alawi W."/>
            <person name="Anthony Kamau A."/>
            <person name="Kamanda Ngugi D."/>
            <person name="Goker M."/>
            <person name="Klenk H.P."/>
            <person name="Bajic V."/>
            <person name="Stingl U."/>
        </authorList>
    </citation>
    <scope>NUCLEOTIDE SEQUENCE [LARGE SCALE GENOMIC DNA]</scope>
    <source>
        <strain evidence="1">SCGC-AAA259J03</strain>
    </source>
</reference>
<proteinExistence type="predicted"/>
<evidence type="ECO:0000313" key="1">
    <source>
        <dbReference type="EMBL" id="KXA98515.1"/>
    </source>
</evidence>
<dbReference type="EMBL" id="LHXT01000018">
    <property type="protein sequence ID" value="KXA98515.1"/>
    <property type="molecule type" value="Genomic_DNA"/>
</dbReference>
<accession>A0A656YX99</accession>
<organism evidence="1 2">
    <name type="scientific">candidate division MSBL1 archaeon SCGC-AAA259J03</name>
    <dbReference type="NCBI Taxonomy" id="1698269"/>
    <lineage>
        <taxon>Archaea</taxon>
        <taxon>Methanobacteriati</taxon>
        <taxon>Methanobacteriota</taxon>
        <taxon>candidate division MSBL1</taxon>
    </lineage>
</organism>
<gene>
    <name evidence="1" type="ORF">AKJ39_01855</name>
</gene>
<keyword evidence="2" id="KW-1185">Reference proteome</keyword>
<evidence type="ECO:0000313" key="2">
    <source>
        <dbReference type="Proteomes" id="UP000070257"/>
    </source>
</evidence>
<dbReference type="Proteomes" id="UP000070257">
    <property type="component" value="Unassembled WGS sequence"/>
</dbReference>